<dbReference type="EMBL" id="CP001037">
    <property type="protein sequence ID" value="ACC83539.1"/>
    <property type="molecule type" value="Genomic_DNA"/>
</dbReference>
<dbReference type="KEGG" id="npu:Npun_R5209"/>
<proteinExistence type="predicted"/>
<organism evidence="1 2">
    <name type="scientific">Nostoc punctiforme (strain ATCC 29133 / PCC 73102)</name>
    <dbReference type="NCBI Taxonomy" id="63737"/>
    <lineage>
        <taxon>Bacteria</taxon>
        <taxon>Bacillati</taxon>
        <taxon>Cyanobacteriota</taxon>
        <taxon>Cyanophyceae</taxon>
        <taxon>Nostocales</taxon>
        <taxon>Nostocaceae</taxon>
        <taxon>Nostoc</taxon>
    </lineage>
</organism>
<reference evidence="1 2" key="2">
    <citation type="journal article" date="2013" name="Plant Physiol.">
        <title>A Nostoc punctiforme Sugar Transporter Necessary to Establish a Cyanobacterium-Plant Symbiosis.</title>
        <authorList>
            <person name="Ekman M."/>
            <person name="Picossi S."/>
            <person name="Campbell E.L."/>
            <person name="Meeks J.C."/>
            <person name="Flores E."/>
        </authorList>
    </citation>
    <scope>NUCLEOTIDE SEQUENCE [LARGE SCALE GENOMIC DNA]</scope>
    <source>
        <strain evidence="2">ATCC 29133 / PCC 73102</strain>
    </source>
</reference>
<accession>B2J389</accession>
<evidence type="ECO:0000313" key="1">
    <source>
        <dbReference type="EMBL" id="ACC83539.1"/>
    </source>
</evidence>
<dbReference type="Proteomes" id="UP000001191">
    <property type="component" value="Chromosome"/>
</dbReference>
<dbReference type="EnsemblBacteria" id="ACC83539">
    <property type="protein sequence ID" value="ACC83539"/>
    <property type="gene ID" value="Npun_R5209"/>
</dbReference>
<dbReference type="AlphaFoldDB" id="B2J389"/>
<keyword evidence="2" id="KW-1185">Reference proteome</keyword>
<dbReference type="HOGENOM" id="CLU_2480261_0_0_3"/>
<gene>
    <name evidence="1" type="ordered locus">Npun_R5209</name>
</gene>
<protein>
    <submittedName>
        <fullName evidence="1">Uncharacterized protein</fullName>
    </submittedName>
</protein>
<name>B2J389_NOSP7</name>
<sequence>MSFNTLLACGLSITRIFINKTTTHLKIRLIDSLGICGLKYPNQMGFDTSTALSAVEVSKLGLLVLYFHASPLQGKGSKIQGFLERED</sequence>
<evidence type="ECO:0000313" key="2">
    <source>
        <dbReference type="Proteomes" id="UP000001191"/>
    </source>
</evidence>
<reference evidence="2" key="1">
    <citation type="submission" date="2008-04" db="EMBL/GenBank/DDBJ databases">
        <title>Complete sequence of chromosome of Nostoc punctiforme ATCC 29133.</title>
        <authorList>
            <consortium name="US DOE Joint Genome Institute"/>
            <person name="Copeland A."/>
            <person name="Lucas S."/>
            <person name="Lapidus A."/>
            <person name="Glavina del Rio T."/>
            <person name="Dalin E."/>
            <person name="Tice H."/>
            <person name="Pitluck S."/>
            <person name="Chain P."/>
            <person name="Malfatti S."/>
            <person name="Shin M."/>
            <person name="Vergez L."/>
            <person name="Schmutz J."/>
            <person name="Larimer F."/>
            <person name="Land M."/>
            <person name="Hauser L."/>
            <person name="Kyrpides N."/>
            <person name="Kim E."/>
            <person name="Meeks J.C."/>
            <person name="Elhai J."/>
            <person name="Campbell E.L."/>
            <person name="Thiel T."/>
            <person name="Longmire J."/>
            <person name="Potts M."/>
            <person name="Atlas R."/>
        </authorList>
    </citation>
    <scope>NUCLEOTIDE SEQUENCE [LARGE SCALE GENOMIC DNA]</scope>
    <source>
        <strain evidence="2">ATCC 29133 / PCC 73102</strain>
    </source>
</reference>